<dbReference type="PATRIC" id="fig|879567.3.peg.149"/>
<dbReference type="STRING" id="1322246.BN4_10142"/>
<dbReference type="SMART" id="SM00248">
    <property type="entry name" value="ANK"/>
    <property type="match status" value="4"/>
</dbReference>
<name>M1WQ10_PSEP2</name>
<dbReference type="Proteomes" id="UP000011724">
    <property type="component" value="Chromosome"/>
</dbReference>
<accession>M1WQ10</accession>
<sequence>MALKPCCRPLKHQPNRKPNIMNVIIKVTMLLVCLCLLNACEGMFAVTKVALQQLPKREIRVSDVFPEDRMAQKLATAASEGDLERVDELIANGANPNAVGENGITVIGWLLYRPNKAGLKCLFEHGADPNAIWDKWDTQRGWEWAFIHLATELSPKIGTDYLQLALDAGGNPNLMVNNYYEWPILITIERKYLTAFAVLYSSGANLNYNGHYSQTPLMRSVTIENFELCYFLLKHGADYMAGAPYDWAKEFAKGNDISGPMSAIWSSLLHDILNQEDSIHNMWFWRCIDFLEKQGMNFAIPADVEKFRPAVLDTKPTAYELEIERQKMKKGNGNES</sequence>
<evidence type="ECO:0000256" key="1">
    <source>
        <dbReference type="ARBA" id="ARBA00022737"/>
    </source>
</evidence>
<dbReference type="HOGENOM" id="CLU_047101_0_0_7"/>
<dbReference type="AlphaFoldDB" id="M1WQ10"/>
<dbReference type="SUPFAM" id="SSF48403">
    <property type="entry name" value="Ankyrin repeat"/>
    <property type="match status" value="1"/>
</dbReference>
<keyword evidence="2" id="KW-0040">ANK repeat</keyword>
<keyword evidence="4" id="KW-1185">Reference proteome</keyword>
<dbReference type="KEGG" id="dpi:BN4_10142"/>
<dbReference type="InterPro" id="IPR002110">
    <property type="entry name" value="Ankyrin_rpt"/>
</dbReference>
<dbReference type="Gene3D" id="1.25.40.20">
    <property type="entry name" value="Ankyrin repeat-containing domain"/>
    <property type="match status" value="1"/>
</dbReference>
<dbReference type="InterPro" id="IPR036770">
    <property type="entry name" value="Ankyrin_rpt-contain_sf"/>
</dbReference>
<dbReference type="eggNOG" id="COG0666">
    <property type="taxonomic scope" value="Bacteria"/>
</dbReference>
<dbReference type="InterPro" id="IPR050745">
    <property type="entry name" value="Multifunctional_regulatory"/>
</dbReference>
<organism evidence="3 4">
    <name type="scientific">Pseudodesulfovibrio piezophilus (strain DSM 21447 / JCM 15486 / C1TLV30)</name>
    <name type="common">Desulfovibrio piezophilus</name>
    <dbReference type="NCBI Taxonomy" id="1322246"/>
    <lineage>
        <taxon>Bacteria</taxon>
        <taxon>Pseudomonadati</taxon>
        <taxon>Thermodesulfobacteriota</taxon>
        <taxon>Desulfovibrionia</taxon>
        <taxon>Desulfovibrionales</taxon>
        <taxon>Desulfovibrionaceae</taxon>
    </lineage>
</organism>
<evidence type="ECO:0000313" key="4">
    <source>
        <dbReference type="Proteomes" id="UP000011724"/>
    </source>
</evidence>
<evidence type="ECO:0000256" key="2">
    <source>
        <dbReference type="ARBA" id="ARBA00023043"/>
    </source>
</evidence>
<evidence type="ECO:0000313" key="3">
    <source>
        <dbReference type="EMBL" id="CCH47382.1"/>
    </source>
</evidence>
<dbReference type="PANTHER" id="PTHR24189:SF50">
    <property type="entry name" value="ANKYRIN REPEAT AND SOCS BOX PROTEIN 2"/>
    <property type="match status" value="1"/>
</dbReference>
<protein>
    <submittedName>
        <fullName evidence="3">Uncharacterized protein</fullName>
    </submittedName>
</protein>
<keyword evidence="1" id="KW-0677">Repeat</keyword>
<reference evidence="4" key="2">
    <citation type="journal article" date="2013" name="Stand. Genomic Sci.">
        <title>Complete genome sequence of Desulfocapsa sulfexigens, a marine deltaproteobacterium specialized in disproportionating inorganic sulfur compounds.</title>
        <authorList>
            <person name="Finster K.W."/>
            <person name="Kjeldsen K.U."/>
            <person name="Kube M."/>
            <person name="Reinhardt R."/>
            <person name="Mussmann M."/>
            <person name="Amann R."/>
            <person name="Schreiber L."/>
        </authorList>
    </citation>
    <scope>NUCLEOTIDE SEQUENCE [LARGE SCALE GENOMIC DNA]</scope>
    <source>
        <strain evidence="4">DSM 10523 / SB164P1</strain>
    </source>
</reference>
<gene>
    <name evidence="3" type="ordered locus">BN4_10142</name>
</gene>
<reference evidence="3 4" key="1">
    <citation type="journal article" date="2013" name="PLoS ONE">
        <title>The first genomic and proteomic characterization of a deep-sea sulfate reducer: insights into the piezophilic lifestyle of Desulfovibrio piezophilus.</title>
        <authorList>
            <person name="Pradel N."/>
            <person name="Ji B."/>
            <person name="Gimenez G."/>
            <person name="Talla E."/>
            <person name="Lenoble P."/>
            <person name="Garel M."/>
            <person name="Tamburini C."/>
            <person name="Fourquet P."/>
            <person name="Lebrun R."/>
            <person name="Bertin P."/>
            <person name="Denis Y."/>
            <person name="Pophillat M."/>
            <person name="Barbe V."/>
            <person name="Ollivier B."/>
            <person name="Dolla A."/>
        </authorList>
    </citation>
    <scope>NUCLEOTIDE SEQUENCE [LARGE SCALE GENOMIC DNA]</scope>
    <source>
        <strain evidence="4">DSM 10523 / SB164P1</strain>
    </source>
</reference>
<dbReference type="EMBL" id="FO203427">
    <property type="protein sequence ID" value="CCH47382.1"/>
    <property type="molecule type" value="Genomic_DNA"/>
</dbReference>
<dbReference type="PANTHER" id="PTHR24189">
    <property type="entry name" value="MYOTROPHIN"/>
    <property type="match status" value="1"/>
</dbReference>
<proteinExistence type="predicted"/>